<dbReference type="RefSeq" id="WP_076477734.1">
    <property type="nucleotide sequence ID" value="NZ_FTNT01000003.1"/>
</dbReference>
<dbReference type="Proteomes" id="UP000186218">
    <property type="component" value="Unassembled WGS sequence"/>
</dbReference>
<evidence type="ECO:0000256" key="1">
    <source>
        <dbReference type="ARBA" id="ARBA00004871"/>
    </source>
</evidence>
<keyword evidence="2" id="KW-0028">Amino-acid biosynthesis</keyword>
<dbReference type="GO" id="GO:0050661">
    <property type="term" value="F:NADP binding"/>
    <property type="evidence" value="ECO:0007669"/>
    <property type="project" value="TreeGrafter"/>
</dbReference>
<reference evidence="6 7" key="1">
    <citation type="submission" date="2017-01" db="EMBL/GenBank/DDBJ databases">
        <authorList>
            <person name="Mah S.A."/>
            <person name="Swanson W.J."/>
            <person name="Moy G.W."/>
            <person name="Vacquier V.D."/>
        </authorList>
    </citation>
    <scope>NUCLEOTIDE SEQUENCE [LARGE SCALE GENOMIC DNA]</scope>
    <source>
        <strain evidence="6 7">CPCC 203464</strain>
    </source>
</reference>
<proteinExistence type="predicted"/>
<dbReference type="SUPFAM" id="SSF53223">
    <property type="entry name" value="Aminoacid dehydrogenase-like, N-terminal domain"/>
    <property type="match status" value="1"/>
</dbReference>
<dbReference type="Pfam" id="PF08501">
    <property type="entry name" value="Shikimate_dh_N"/>
    <property type="match status" value="1"/>
</dbReference>
<dbReference type="GO" id="GO:0019632">
    <property type="term" value="P:shikimate metabolic process"/>
    <property type="evidence" value="ECO:0007669"/>
    <property type="project" value="TreeGrafter"/>
</dbReference>
<evidence type="ECO:0000259" key="5">
    <source>
        <dbReference type="Pfam" id="PF18317"/>
    </source>
</evidence>
<dbReference type="NCBIfam" id="TIGR01809">
    <property type="entry name" value="Shik-DH-AROM"/>
    <property type="match status" value="1"/>
</dbReference>
<dbReference type="Gene3D" id="3.40.50.10860">
    <property type="entry name" value="Leucine Dehydrogenase, chain A, domain 1"/>
    <property type="match status" value="1"/>
</dbReference>
<dbReference type="InterPro" id="IPR022893">
    <property type="entry name" value="Shikimate_DH_fam"/>
</dbReference>
<dbReference type="GO" id="GO:0009073">
    <property type="term" value="P:aromatic amino acid family biosynthetic process"/>
    <property type="evidence" value="ECO:0007669"/>
    <property type="project" value="UniProtKB-KW"/>
</dbReference>
<dbReference type="InterPro" id="IPR036291">
    <property type="entry name" value="NAD(P)-bd_dom_sf"/>
</dbReference>
<dbReference type="EMBL" id="FTNT01000003">
    <property type="protein sequence ID" value="SIR87527.1"/>
    <property type="molecule type" value="Genomic_DNA"/>
</dbReference>
<dbReference type="InterPro" id="IPR041121">
    <property type="entry name" value="SDH_C"/>
</dbReference>
<dbReference type="PANTHER" id="PTHR21089">
    <property type="entry name" value="SHIKIMATE DEHYDROGENASE"/>
    <property type="match status" value="1"/>
</dbReference>
<dbReference type="Gene3D" id="3.40.50.720">
    <property type="entry name" value="NAD(P)-binding Rossmann-like Domain"/>
    <property type="match status" value="1"/>
</dbReference>
<keyword evidence="7" id="KW-1185">Reference proteome</keyword>
<feature type="domain" description="SDH C-terminal" evidence="5">
    <location>
        <begin position="253"/>
        <end position="282"/>
    </location>
</feature>
<keyword evidence="2" id="KW-0057">Aromatic amino acid biosynthesis</keyword>
<dbReference type="GO" id="GO:0004764">
    <property type="term" value="F:shikimate 3-dehydrogenase (NADP+) activity"/>
    <property type="evidence" value="ECO:0007669"/>
    <property type="project" value="InterPro"/>
</dbReference>
<gene>
    <name evidence="6" type="ORF">SAMN05445060_1319</name>
</gene>
<dbReference type="STRING" id="1344003.SAMN05445060_1319"/>
<accession>A0A1N7EHH9</accession>
<evidence type="ECO:0000256" key="2">
    <source>
        <dbReference type="ARBA" id="ARBA00023141"/>
    </source>
</evidence>
<dbReference type="Pfam" id="PF18317">
    <property type="entry name" value="SDH_C"/>
    <property type="match status" value="1"/>
</dbReference>
<evidence type="ECO:0000313" key="6">
    <source>
        <dbReference type="EMBL" id="SIR87527.1"/>
    </source>
</evidence>
<dbReference type="AlphaFoldDB" id="A0A1N7EHH9"/>
<feature type="domain" description="Shikimate dehydrogenase substrate binding N-terminal" evidence="4">
    <location>
        <begin position="20"/>
        <end position="102"/>
    </location>
</feature>
<dbReference type="GO" id="GO:0009423">
    <property type="term" value="P:chorismate biosynthetic process"/>
    <property type="evidence" value="ECO:0007669"/>
    <property type="project" value="TreeGrafter"/>
</dbReference>
<dbReference type="InterPro" id="IPR013708">
    <property type="entry name" value="Shikimate_DH-bd_N"/>
</dbReference>
<dbReference type="InterPro" id="IPR010110">
    <property type="entry name" value="Shikimate_DH_AroM-type"/>
</dbReference>
<evidence type="ECO:0000256" key="3">
    <source>
        <dbReference type="SAM" id="MobiDB-lite"/>
    </source>
</evidence>
<comment type="pathway">
    <text evidence="1">Metabolic intermediate biosynthesis; chorismate biosynthesis; chorismate from D-erythrose 4-phosphate and phosphoenolpyruvate: step 4/7.</text>
</comment>
<evidence type="ECO:0000313" key="7">
    <source>
        <dbReference type="Proteomes" id="UP000186218"/>
    </source>
</evidence>
<organism evidence="6 7">
    <name type="scientific">Williamsia sterculiae</name>
    <dbReference type="NCBI Taxonomy" id="1344003"/>
    <lineage>
        <taxon>Bacteria</taxon>
        <taxon>Bacillati</taxon>
        <taxon>Actinomycetota</taxon>
        <taxon>Actinomycetes</taxon>
        <taxon>Mycobacteriales</taxon>
        <taxon>Nocardiaceae</taxon>
        <taxon>Williamsia</taxon>
    </lineage>
</organism>
<feature type="region of interest" description="Disordered" evidence="3">
    <location>
        <begin position="1"/>
        <end position="28"/>
    </location>
</feature>
<evidence type="ECO:0000259" key="4">
    <source>
        <dbReference type="Pfam" id="PF08501"/>
    </source>
</evidence>
<dbReference type="InterPro" id="IPR046346">
    <property type="entry name" value="Aminoacid_DH-like_N_sf"/>
</dbReference>
<dbReference type="CDD" id="cd01065">
    <property type="entry name" value="NAD_bind_Shikimate_DH"/>
    <property type="match status" value="1"/>
</dbReference>
<dbReference type="OrthoDB" id="9776868at2"/>
<name>A0A1N7EHH9_9NOCA</name>
<dbReference type="PANTHER" id="PTHR21089:SF1">
    <property type="entry name" value="BIFUNCTIONAL 3-DEHYDROQUINATE DEHYDRATASE_SHIKIMATE DEHYDROGENASE, CHLOROPLASTIC"/>
    <property type="match status" value="1"/>
</dbReference>
<dbReference type="SUPFAM" id="SSF51735">
    <property type="entry name" value="NAD(P)-binding Rossmann-fold domains"/>
    <property type="match status" value="1"/>
</dbReference>
<sequence>MAPDSLPTEPPPASGRKAAVVGSPVGHSRSPDLHRAAYAALGLDDWSYDRIDCDADGFAAMLTALGPEWVGLSVTMPDKMVALATATTATARARIVGSANTLIRTPDGWHADCTDIDGVAGALDELDRSDLTDTSAVIVGAGGTALPALAALGGAGVRSVTVVARDSGRAAPVLQLARQLGVTADVVPFERGERLAGRAASSSVLVSTVPADAAATLAADLAAATAVVDVIYHPWPTTLATAVREAGGTVVGGLVMLLNQAYAQVEHFTGMSAPRDAMAAALGSGR</sequence>
<dbReference type="NCBIfam" id="NF001311">
    <property type="entry name" value="PRK00258.1-3"/>
    <property type="match status" value="1"/>
</dbReference>
<protein>
    <submittedName>
        <fullName evidence="6">Shikimate dehydrogenase</fullName>
    </submittedName>
</protein>
<dbReference type="GO" id="GO:0005829">
    <property type="term" value="C:cytosol"/>
    <property type="evidence" value="ECO:0007669"/>
    <property type="project" value="TreeGrafter"/>
</dbReference>